<organism evidence="2 3">
    <name type="scientific">Algoriphagus chordae</name>
    <dbReference type="NCBI Taxonomy" id="237019"/>
    <lineage>
        <taxon>Bacteria</taxon>
        <taxon>Pseudomonadati</taxon>
        <taxon>Bacteroidota</taxon>
        <taxon>Cytophagia</taxon>
        <taxon>Cytophagales</taxon>
        <taxon>Cyclobacteriaceae</taxon>
        <taxon>Algoriphagus</taxon>
    </lineage>
</organism>
<keyword evidence="3" id="KW-1185">Reference proteome</keyword>
<dbReference type="Proteomes" id="UP000248882">
    <property type="component" value="Unassembled WGS sequence"/>
</dbReference>
<accession>A0A2W7RC20</accession>
<dbReference type="EMBL" id="QKZT01000003">
    <property type="protein sequence ID" value="PZX55850.1"/>
    <property type="molecule type" value="Genomic_DNA"/>
</dbReference>
<gene>
    <name evidence="2" type="ORF">LV85_01075</name>
</gene>
<protein>
    <submittedName>
        <fullName evidence="2">Toxin YoeB</fullName>
    </submittedName>
</protein>
<name>A0A2W7RC20_9BACT</name>
<proteinExistence type="predicted"/>
<evidence type="ECO:0000313" key="3">
    <source>
        <dbReference type="Proteomes" id="UP000248882"/>
    </source>
</evidence>
<evidence type="ECO:0000256" key="1">
    <source>
        <dbReference type="ARBA" id="ARBA00022649"/>
    </source>
</evidence>
<dbReference type="Gene3D" id="3.30.2310.20">
    <property type="entry name" value="RelE-like"/>
    <property type="match status" value="1"/>
</dbReference>
<dbReference type="Pfam" id="PF05016">
    <property type="entry name" value="ParE_toxin"/>
    <property type="match status" value="1"/>
</dbReference>
<keyword evidence="1" id="KW-1277">Toxin-antitoxin system</keyword>
<reference evidence="2 3" key="1">
    <citation type="submission" date="2018-06" db="EMBL/GenBank/DDBJ databases">
        <title>Genomic Encyclopedia of Archaeal and Bacterial Type Strains, Phase II (KMG-II): from individual species to whole genera.</title>
        <authorList>
            <person name="Goeker M."/>
        </authorList>
    </citation>
    <scope>NUCLEOTIDE SEQUENCE [LARGE SCALE GENOMIC DNA]</scope>
    <source>
        <strain evidence="2 3">DSM 19830</strain>
    </source>
</reference>
<dbReference type="OrthoDB" id="1098070at2"/>
<dbReference type="InterPro" id="IPR007712">
    <property type="entry name" value="RelE/ParE_toxin"/>
</dbReference>
<dbReference type="InterPro" id="IPR035093">
    <property type="entry name" value="RelE/ParE_toxin_dom_sf"/>
</dbReference>
<dbReference type="AlphaFoldDB" id="A0A2W7RC20"/>
<sequence>MVKKVVWTLRAEQDRKEILSYWKKRNKSNTYSIKLNGLFKEAVKIIQSNPHIGKLTNSGNVRSKIVKDYLMFYEEFPEELVILAIWDNRRNPKNQEYISSF</sequence>
<dbReference type="RefSeq" id="WP_111317143.1">
    <property type="nucleotide sequence ID" value="NZ_QKZT01000003.1"/>
</dbReference>
<evidence type="ECO:0000313" key="2">
    <source>
        <dbReference type="EMBL" id="PZX55850.1"/>
    </source>
</evidence>
<comment type="caution">
    <text evidence="2">The sequence shown here is derived from an EMBL/GenBank/DDBJ whole genome shotgun (WGS) entry which is preliminary data.</text>
</comment>